<evidence type="ECO:0000313" key="3">
    <source>
        <dbReference type="EMBL" id="KAK4472249.1"/>
    </source>
</evidence>
<protein>
    <recommendedName>
        <fullName evidence="2">ENTH domain-containing protein</fullName>
    </recommendedName>
</protein>
<evidence type="ECO:0000256" key="1">
    <source>
        <dbReference type="SAM" id="MobiDB-lite"/>
    </source>
</evidence>
<dbReference type="Proteomes" id="UP001292079">
    <property type="component" value="Unassembled WGS sequence"/>
</dbReference>
<evidence type="ECO:0000313" key="4">
    <source>
        <dbReference type="Proteomes" id="UP001292079"/>
    </source>
</evidence>
<dbReference type="InterPro" id="IPR013809">
    <property type="entry name" value="ENTH"/>
</dbReference>
<dbReference type="EMBL" id="JALJAT010000002">
    <property type="protein sequence ID" value="KAK4472249.1"/>
    <property type="molecule type" value="Genomic_DNA"/>
</dbReference>
<dbReference type="GO" id="GO:0030125">
    <property type="term" value="C:clathrin vesicle coat"/>
    <property type="evidence" value="ECO:0007669"/>
    <property type="project" value="TreeGrafter"/>
</dbReference>
<sequence>MLRDLLFKGKEIADKVSNIMMNYTDVELKVREATNDEICCPHGYLLQKLADYTYAHETCLEVMSTLWKRMHSDSRCSWRRVYKSLIVLAFLLRNGSDYVVQGARDHIYDIRTLESFRYFDENGKDQGMNVRIKVQEVIDLLQDPEKLQQERQKAKTSRHCYTGYGNTSNSDWGYSSYRNSGDYYQRSNSLDGCDKETYASKNIMSQSHAKTKQQLSEHASNLPPPRLGSFDDWHVGKERGVMDDVLEQFKEAWDLAKESTKDLIFSKKPQDTSSNESNPRMVSEEVYEFPSNAVESSGTYETRMQSSYSGEYSVQNKFSTISISKSVKFNHHNSHVNNNNNSNNNNSIHASHSSGKSADSVIVTPRNQATGKKDDTKPRPPSCDLLDSFGDSNTAKSNQTVDIFDTIYSSTTPTLSVHSPRSQQQQPIQTCSEVKWPENPITPRLSLNTKPIQNHATIPCQNHDDLLDSEFGDFTSASIIQSPTFFVTTGSVLPSSPLFDSISFSNTSNNQFHPSKENSFQNKQTEGFERYQQQPQGVQSNPTSPSKSKQLSIGSTWKELGSLSIDLDSLVKPEKYNTRPHAPSLHQLKQNQQQQHVQ</sequence>
<dbReference type="InterPro" id="IPR008942">
    <property type="entry name" value="ENTH_VHS"/>
</dbReference>
<feature type="region of interest" description="Disordered" evidence="1">
    <location>
        <begin position="508"/>
        <end position="553"/>
    </location>
</feature>
<feature type="compositionally biased region" description="Polar residues" evidence="1">
    <location>
        <begin position="205"/>
        <end position="219"/>
    </location>
</feature>
<dbReference type="GO" id="GO:0006897">
    <property type="term" value="P:endocytosis"/>
    <property type="evidence" value="ECO:0007669"/>
    <property type="project" value="TreeGrafter"/>
</dbReference>
<feature type="compositionally biased region" description="Low complexity" evidence="1">
    <location>
        <begin position="335"/>
        <end position="354"/>
    </location>
</feature>
<reference evidence="3" key="2">
    <citation type="journal article" date="2023" name="Infect Dis Poverty">
        <title>Chromosome-scale genome of the human blood fluke Schistosoma mekongi and its implications for public health.</title>
        <authorList>
            <person name="Zhou M."/>
            <person name="Xu L."/>
            <person name="Xu D."/>
            <person name="Chen W."/>
            <person name="Khan J."/>
            <person name="Hu Y."/>
            <person name="Huang H."/>
            <person name="Wei H."/>
            <person name="Zhang Y."/>
            <person name="Chusongsang P."/>
            <person name="Tanasarnprasert K."/>
            <person name="Hu X."/>
            <person name="Limpanont Y."/>
            <person name="Lv Z."/>
        </authorList>
    </citation>
    <scope>NUCLEOTIDE SEQUENCE</scope>
    <source>
        <strain evidence="3">LV_2022a</strain>
    </source>
</reference>
<dbReference type="PROSITE" id="PS50942">
    <property type="entry name" value="ENTH"/>
    <property type="match status" value="1"/>
</dbReference>
<dbReference type="GO" id="GO:0005543">
    <property type="term" value="F:phospholipid binding"/>
    <property type="evidence" value="ECO:0007669"/>
    <property type="project" value="TreeGrafter"/>
</dbReference>
<feature type="region of interest" description="Disordered" evidence="1">
    <location>
        <begin position="331"/>
        <end position="391"/>
    </location>
</feature>
<feature type="domain" description="ENTH" evidence="2">
    <location>
        <begin position="18"/>
        <end position="151"/>
    </location>
</feature>
<dbReference type="PANTHER" id="PTHR12276">
    <property type="entry name" value="EPSIN/ENT-RELATED"/>
    <property type="match status" value="1"/>
</dbReference>
<name>A0AAE1ZEY6_SCHME</name>
<dbReference type="PANTHER" id="PTHR12276:SF45">
    <property type="entry name" value="CLATHRIN INTERACTOR 1"/>
    <property type="match status" value="1"/>
</dbReference>
<feature type="region of interest" description="Disordered" evidence="1">
    <location>
        <begin position="205"/>
        <end position="227"/>
    </location>
</feature>
<keyword evidence="4" id="KW-1185">Reference proteome</keyword>
<gene>
    <name evidence="3" type="ORF">MN116_003519</name>
</gene>
<dbReference type="AlphaFoldDB" id="A0AAE1ZEY6"/>
<dbReference type="SUPFAM" id="SSF48464">
    <property type="entry name" value="ENTH/VHS domain"/>
    <property type="match status" value="1"/>
</dbReference>
<dbReference type="FunFam" id="1.25.40.90:FF:000006">
    <property type="entry name" value="Clathrin interactor 1"/>
    <property type="match status" value="1"/>
</dbReference>
<dbReference type="Pfam" id="PF01417">
    <property type="entry name" value="ENTH"/>
    <property type="match status" value="1"/>
</dbReference>
<proteinExistence type="predicted"/>
<accession>A0AAE1ZEY6</accession>
<feature type="compositionally biased region" description="Low complexity" evidence="1">
    <location>
        <begin position="587"/>
        <end position="598"/>
    </location>
</feature>
<comment type="caution">
    <text evidence="3">The sequence shown here is derived from an EMBL/GenBank/DDBJ whole genome shotgun (WGS) entry which is preliminary data.</text>
</comment>
<feature type="region of interest" description="Disordered" evidence="1">
    <location>
        <begin position="574"/>
        <end position="598"/>
    </location>
</feature>
<dbReference type="GO" id="GO:0030276">
    <property type="term" value="F:clathrin binding"/>
    <property type="evidence" value="ECO:0007669"/>
    <property type="project" value="TreeGrafter"/>
</dbReference>
<dbReference type="GO" id="GO:0005768">
    <property type="term" value="C:endosome"/>
    <property type="evidence" value="ECO:0007669"/>
    <property type="project" value="TreeGrafter"/>
</dbReference>
<dbReference type="Gene3D" id="1.25.40.90">
    <property type="match status" value="1"/>
</dbReference>
<dbReference type="SMART" id="SM00273">
    <property type="entry name" value="ENTH"/>
    <property type="match status" value="1"/>
</dbReference>
<organism evidence="3 4">
    <name type="scientific">Schistosoma mekongi</name>
    <name type="common">Parasitic worm</name>
    <dbReference type="NCBI Taxonomy" id="38744"/>
    <lineage>
        <taxon>Eukaryota</taxon>
        <taxon>Metazoa</taxon>
        <taxon>Spiralia</taxon>
        <taxon>Lophotrochozoa</taxon>
        <taxon>Platyhelminthes</taxon>
        <taxon>Trematoda</taxon>
        <taxon>Digenea</taxon>
        <taxon>Strigeidida</taxon>
        <taxon>Schistosomatoidea</taxon>
        <taxon>Schistosomatidae</taxon>
        <taxon>Schistosoma</taxon>
    </lineage>
</organism>
<dbReference type="GO" id="GO:0005886">
    <property type="term" value="C:plasma membrane"/>
    <property type="evidence" value="ECO:0007669"/>
    <property type="project" value="TreeGrafter"/>
</dbReference>
<evidence type="ECO:0000259" key="2">
    <source>
        <dbReference type="PROSITE" id="PS50942"/>
    </source>
</evidence>
<reference evidence="3" key="1">
    <citation type="submission" date="2022-04" db="EMBL/GenBank/DDBJ databases">
        <authorList>
            <person name="Xu L."/>
            <person name="Lv Z."/>
        </authorList>
    </citation>
    <scope>NUCLEOTIDE SEQUENCE</scope>
    <source>
        <strain evidence="3">LV_2022a</strain>
    </source>
</reference>